<accession>A0A507DB17</accession>
<evidence type="ECO:0000256" key="1">
    <source>
        <dbReference type="SAM" id="MobiDB-lite"/>
    </source>
</evidence>
<protein>
    <submittedName>
        <fullName evidence="2">Uncharacterized protein</fullName>
    </submittedName>
</protein>
<comment type="caution">
    <text evidence="2">The sequence shown here is derived from an EMBL/GenBank/DDBJ whole genome shotgun (WGS) entry which is preliminary data.</text>
</comment>
<feature type="compositionally biased region" description="Basic residues" evidence="1">
    <location>
        <begin position="149"/>
        <end position="167"/>
    </location>
</feature>
<dbReference type="Proteomes" id="UP000320475">
    <property type="component" value="Unassembled WGS sequence"/>
</dbReference>
<proteinExistence type="predicted"/>
<evidence type="ECO:0000313" key="2">
    <source>
        <dbReference type="EMBL" id="TPX48754.1"/>
    </source>
</evidence>
<dbReference type="EMBL" id="QEAM01000046">
    <property type="protein sequence ID" value="TPX48754.1"/>
    <property type="molecule type" value="Genomic_DNA"/>
</dbReference>
<sequence>MVTDQAPINKIVSTLASTPHKESIEASLLTAAKTLVQAWEILSRFENLTGSDALFGTMAKKALPEQSLSRTTTSFHAKVGEPSVTSLKRNTSRTMQEEETLISKGVNTARTAVTSGTTTYLMSAQESNWYAESVPTWAIMPRPSAKSKIGAKHPRSNRHPVAKTSTK</sequence>
<gene>
    <name evidence="2" type="ORF">SeLEV6574_g01872</name>
</gene>
<name>A0A507DB17_9FUNG</name>
<feature type="region of interest" description="Disordered" evidence="1">
    <location>
        <begin position="144"/>
        <end position="167"/>
    </location>
</feature>
<organism evidence="2 3">
    <name type="scientific">Synchytrium endobioticum</name>
    <dbReference type="NCBI Taxonomy" id="286115"/>
    <lineage>
        <taxon>Eukaryota</taxon>
        <taxon>Fungi</taxon>
        <taxon>Fungi incertae sedis</taxon>
        <taxon>Chytridiomycota</taxon>
        <taxon>Chytridiomycota incertae sedis</taxon>
        <taxon>Chytridiomycetes</taxon>
        <taxon>Synchytriales</taxon>
        <taxon>Synchytriaceae</taxon>
        <taxon>Synchytrium</taxon>
    </lineage>
</organism>
<evidence type="ECO:0000313" key="3">
    <source>
        <dbReference type="Proteomes" id="UP000320475"/>
    </source>
</evidence>
<dbReference type="AlphaFoldDB" id="A0A507DB17"/>
<reference evidence="2 3" key="1">
    <citation type="journal article" date="2019" name="Sci. Rep.">
        <title>Comparative genomics of chytrid fungi reveal insights into the obligate biotrophic and pathogenic lifestyle of Synchytrium endobioticum.</title>
        <authorList>
            <person name="van de Vossenberg B.T.L.H."/>
            <person name="Warris S."/>
            <person name="Nguyen H.D.T."/>
            <person name="van Gent-Pelzer M.P.E."/>
            <person name="Joly D.L."/>
            <person name="van de Geest H.C."/>
            <person name="Bonants P.J.M."/>
            <person name="Smith D.S."/>
            <person name="Levesque C.A."/>
            <person name="van der Lee T.A.J."/>
        </authorList>
    </citation>
    <scope>NUCLEOTIDE SEQUENCE [LARGE SCALE GENOMIC DNA]</scope>
    <source>
        <strain evidence="2 3">LEV6574</strain>
    </source>
</reference>